<comment type="catalytic activity">
    <reaction evidence="9">
        <text>adenylyl-molybdopterin + molybdate = Mo-molybdopterin + AMP + H(+)</text>
        <dbReference type="Rhea" id="RHEA:35047"/>
        <dbReference type="ChEBI" id="CHEBI:15378"/>
        <dbReference type="ChEBI" id="CHEBI:36264"/>
        <dbReference type="ChEBI" id="CHEBI:62727"/>
        <dbReference type="ChEBI" id="CHEBI:71302"/>
        <dbReference type="ChEBI" id="CHEBI:456215"/>
        <dbReference type="EC" id="2.10.1.1"/>
    </reaction>
</comment>
<dbReference type="PANTHER" id="PTHR10192">
    <property type="entry name" value="MOLYBDOPTERIN BIOSYNTHESIS PROTEIN"/>
    <property type="match status" value="1"/>
</dbReference>
<dbReference type="Gene3D" id="3.90.105.10">
    <property type="entry name" value="Molybdopterin biosynthesis moea protein, domain 2"/>
    <property type="match status" value="1"/>
</dbReference>
<evidence type="ECO:0000256" key="9">
    <source>
        <dbReference type="ARBA" id="ARBA00047317"/>
    </source>
</evidence>
<dbReference type="SUPFAM" id="SSF63882">
    <property type="entry name" value="MoeA N-terminal region -like"/>
    <property type="match status" value="1"/>
</dbReference>
<dbReference type="FunFam" id="3.40.980.10:FF:000004">
    <property type="entry name" value="Molybdopterin molybdenumtransferase"/>
    <property type="match status" value="1"/>
</dbReference>
<dbReference type="UniPathway" id="UPA00344"/>
<keyword evidence="7" id="KW-0460">Magnesium</keyword>
<protein>
    <recommendedName>
        <fullName evidence="3">molybdopterin molybdotransferase</fullName>
        <ecNumber evidence="3">2.10.1.1</ecNumber>
    </recommendedName>
</protein>
<dbReference type="InterPro" id="IPR005110">
    <property type="entry name" value="MoeA_linker/N"/>
</dbReference>
<evidence type="ECO:0000256" key="1">
    <source>
        <dbReference type="ARBA" id="ARBA00001946"/>
    </source>
</evidence>
<dbReference type="PANTHER" id="PTHR10192:SF5">
    <property type="entry name" value="GEPHYRIN"/>
    <property type="match status" value="1"/>
</dbReference>
<evidence type="ECO:0000256" key="5">
    <source>
        <dbReference type="ARBA" id="ARBA00022679"/>
    </source>
</evidence>
<dbReference type="CDD" id="cd00887">
    <property type="entry name" value="MoeA"/>
    <property type="match status" value="1"/>
</dbReference>
<organism evidence="11 12">
    <name type="scientific">Marine Group III euryarchaeote</name>
    <dbReference type="NCBI Taxonomy" id="2173149"/>
    <lineage>
        <taxon>Archaea</taxon>
        <taxon>Methanobacteriati</taxon>
        <taxon>Thermoplasmatota</taxon>
        <taxon>Thermoplasmata</taxon>
        <taxon>Candidatus Thermoprofundales</taxon>
    </lineage>
</organism>
<dbReference type="InterPro" id="IPR036688">
    <property type="entry name" value="MoeA_C_domain_IV_sf"/>
</dbReference>
<dbReference type="Pfam" id="PF00994">
    <property type="entry name" value="MoCF_biosynth"/>
    <property type="match status" value="1"/>
</dbReference>
<feature type="domain" description="MoaB/Mog" evidence="10">
    <location>
        <begin position="189"/>
        <end position="326"/>
    </location>
</feature>
<dbReference type="EC" id="2.10.1.1" evidence="3"/>
<sequence>MGRFRPFGALISLARAQELVLAAAQPLEASESMELAAAAGRVLAAAVVADHDVPGFDRSAMDGYAVRAADVAGALPAEPARLALLEAVHAGHQPRSEVSAGSCIQIATGAPLPEGAEAVVKVEDTARDGDAVLVRVAVERGKHVVPQGEDMCAGDEVLSSGMVLTPARVGVLAALGLAQAQVYRRPRVMVLPTGTELVPPGRPLQAGQVYDSNAPALAPLVQQAGGVSERTPALGDELGVLEKALCAAAASSDIVVVTGGSSVGERDLLAPAMKRLGSIEFHGVAVKPGKPVLCGRLDGTLVLGLPGNPTSCLLTAWLFLRPALRQMARRPPDLRRWQTAKLTTAVRAVQGRDQLMLVRLEGTGDALRATPCYRGSGAIMSMALADGVVALPAGSGASTGERIEVELL</sequence>
<evidence type="ECO:0000313" key="11">
    <source>
        <dbReference type="EMBL" id="HIG63563.1"/>
    </source>
</evidence>
<dbReference type="NCBIfam" id="TIGR00177">
    <property type="entry name" value="molyb_syn"/>
    <property type="match status" value="1"/>
</dbReference>
<proteinExistence type="predicted"/>
<comment type="caution">
    <text evidence="11">The sequence shown here is derived from an EMBL/GenBank/DDBJ whole genome shotgun (WGS) entry which is preliminary data.</text>
</comment>
<dbReference type="SUPFAM" id="SSF53218">
    <property type="entry name" value="Molybdenum cofactor biosynthesis proteins"/>
    <property type="match status" value="1"/>
</dbReference>
<reference evidence="12" key="1">
    <citation type="journal article" date="2019" name="bioRxiv">
        <title>Genome diversification in globally distributed novel marine Proteobacteria is linked to environmental adaptation.</title>
        <authorList>
            <person name="Zhou Z."/>
            <person name="Tran P.Q."/>
            <person name="Kieft K."/>
            <person name="Anantharaman K."/>
        </authorList>
    </citation>
    <scope>NUCLEOTIDE SEQUENCE [LARGE SCALE GENOMIC DNA]</scope>
</reference>
<dbReference type="SUPFAM" id="SSF63867">
    <property type="entry name" value="MoeA C-terminal domain-like"/>
    <property type="match status" value="1"/>
</dbReference>
<keyword evidence="8" id="KW-0501">Molybdenum cofactor biosynthesis</keyword>
<dbReference type="GO" id="GO:0061599">
    <property type="term" value="F:molybdopterin molybdotransferase activity"/>
    <property type="evidence" value="ECO:0007669"/>
    <property type="project" value="UniProtKB-EC"/>
</dbReference>
<evidence type="ECO:0000256" key="6">
    <source>
        <dbReference type="ARBA" id="ARBA00022723"/>
    </source>
</evidence>
<comment type="pathway">
    <text evidence="2">Cofactor biosynthesis; molybdopterin biosynthesis.</text>
</comment>
<dbReference type="InterPro" id="IPR036135">
    <property type="entry name" value="MoeA_linker/N_sf"/>
</dbReference>
<dbReference type="Pfam" id="PF03454">
    <property type="entry name" value="MoeA_C"/>
    <property type="match status" value="1"/>
</dbReference>
<comment type="cofactor">
    <cofactor evidence="1">
        <name>Mg(2+)</name>
        <dbReference type="ChEBI" id="CHEBI:18420"/>
    </cofactor>
</comment>
<dbReference type="SMART" id="SM00852">
    <property type="entry name" value="MoCF_biosynth"/>
    <property type="match status" value="1"/>
</dbReference>
<accession>A0A7C8DD59</accession>
<dbReference type="Gene3D" id="2.170.190.11">
    <property type="entry name" value="Molybdopterin biosynthesis moea protein, domain 3"/>
    <property type="match status" value="1"/>
</dbReference>
<evidence type="ECO:0000256" key="3">
    <source>
        <dbReference type="ARBA" id="ARBA00013269"/>
    </source>
</evidence>
<dbReference type="InterPro" id="IPR001453">
    <property type="entry name" value="MoaB/Mog_dom"/>
</dbReference>
<evidence type="ECO:0000313" key="12">
    <source>
        <dbReference type="Proteomes" id="UP000589516"/>
    </source>
</evidence>
<dbReference type="FunFam" id="2.170.190.11:FF:000001">
    <property type="entry name" value="Molybdopterin molybdenumtransferase"/>
    <property type="match status" value="1"/>
</dbReference>
<dbReference type="GO" id="GO:0046872">
    <property type="term" value="F:metal ion binding"/>
    <property type="evidence" value="ECO:0007669"/>
    <property type="project" value="UniProtKB-KW"/>
</dbReference>
<dbReference type="InterPro" id="IPR038987">
    <property type="entry name" value="MoeA-like"/>
</dbReference>
<dbReference type="GO" id="GO:0006777">
    <property type="term" value="P:Mo-molybdopterin cofactor biosynthetic process"/>
    <property type="evidence" value="ECO:0007669"/>
    <property type="project" value="UniProtKB-KW"/>
</dbReference>
<dbReference type="Gene3D" id="2.40.340.10">
    <property type="entry name" value="MoeA, C-terminal, domain IV"/>
    <property type="match status" value="1"/>
</dbReference>
<keyword evidence="5 11" id="KW-0808">Transferase</keyword>
<dbReference type="AlphaFoldDB" id="A0A7C8DD59"/>
<dbReference type="InterPro" id="IPR005111">
    <property type="entry name" value="MoeA_C_domain_IV"/>
</dbReference>
<evidence type="ECO:0000259" key="10">
    <source>
        <dbReference type="SMART" id="SM00852"/>
    </source>
</evidence>
<dbReference type="NCBIfam" id="NF045515">
    <property type="entry name" value="Glp_gephyrin"/>
    <property type="match status" value="1"/>
</dbReference>
<evidence type="ECO:0000256" key="8">
    <source>
        <dbReference type="ARBA" id="ARBA00023150"/>
    </source>
</evidence>
<evidence type="ECO:0000256" key="7">
    <source>
        <dbReference type="ARBA" id="ARBA00022842"/>
    </source>
</evidence>
<evidence type="ECO:0000256" key="2">
    <source>
        <dbReference type="ARBA" id="ARBA00005046"/>
    </source>
</evidence>
<dbReference type="GO" id="GO:0005829">
    <property type="term" value="C:cytosol"/>
    <property type="evidence" value="ECO:0007669"/>
    <property type="project" value="TreeGrafter"/>
</dbReference>
<dbReference type="EMBL" id="DUAV01000022">
    <property type="protein sequence ID" value="HIG63563.1"/>
    <property type="molecule type" value="Genomic_DNA"/>
</dbReference>
<gene>
    <name evidence="11" type="ORF">EYQ16_03485</name>
</gene>
<dbReference type="Proteomes" id="UP000589516">
    <property type="component" value="Unassembled WGS sequence"/>
</dbReference>
<keyword evidence="4" id="KW-0500">Molybdenum</keyword>
<name>A0A7C8DD59_9ARCH</name>
<dbReference type="InterPro" id="IPR036425">
    <property type="entry name" value="MoaB/Mog-like_dom_sf"/>
</dbReference>
<dbReference type="Gene3D" id="3.40.980.10">
    <property type="entry name" value="MoaB/Mog-like domain"/>
    <property type="match status" value="1"/>
</dbReference>
<evidence type="ECO:0000256" key="4">
    <source>
        <dbReference type="ARBA" id="ARBA00022505"/>
    </source>
</evidence>
<keyword evidence="6" id="KW-0479">Metal-binding</keyword>
<dbReference type="Pfam" id="PF03453">
    <property type="entry name" value="MoeA_N"/>
    <property type="match status" value="1"/>
</dbReference>